<keyword evidence="5 12" id="KW-0812">Transmembrane</keyword>
<evidence type="ECO:0000256" key="8">
    <source>
        <dbReference type="ARBA" id="ARBA00022989"/>
    </source>
</evidence>
<keyword evidence="7 10" id="KW-0720">Serine protease</keyword>
<keyword evidence="3" id="KW-1003">Cell membrane</keyword>
<dbReference type="InterPro" id="IPR036852">
    <property type="entry name" value="Peptidase_S8/S53_dom_sf"/>
</dbReference>
<dbReference type="GO" id="GO:0006508">
    <property type="term" value="P:proteolysis"/>
    <property type="evidence" value="ECO:0007669"/>
    <property type="project" value="UniProtKB-KW"/>
</dbReference>
<evidence type="ECO:0000256" key="6">
    <source>
        <dbReference type="ARBA" id="ARBA00022801"/>
    </source>
</evidence>
<dbReference type="PROSITE" id="PS51892">
    <property type="entry name" value="SUBTILASE"/>
    <property type="match status" value="1"/>
</dbReference>
<dbReference type="Gene3D" id="3.40.50.200">
    <property type="entry name" value="Peptidase S8/S53 domain"/>
    <property type="match status" value="1"/>
</dbReference>
<dbReference type="InterPro" id="IPR023834">
    <property type="entry name" value="T7SS_pept_S8A_mycosin"/>
</dbReference>
<evidence type="ECO:0000256" key="9">
    <source>
        <dbReference type="ARBA" id="ARBA00023136"/>
    </source>
</evidence>
<dbReference type="Pfam" id="PF00082">
    <property type="entry name" value="Peptidase_S8"/>
    <property type="match status" value="1"/>
</dbReference>
<protein>
    <submittedName>
        <fullName evidence="15">Type VII secretion-associated serine protease mycosin</fullName>
    </submittedName>
</protein>
<organism evidence="15">
    <name type="scientific">Streptomyces globisporus</name>
    <dbReference type="NCBI Taxonomy" id="1908"/>
    <lineage>
        <taxon>Bacteria</taxon>
        <taxon>Bacillati</taxon>
        <taxon>Actinomycetota</taxon>
        <taxon>Actinomycetes</taxon>
        <taxon>Kitasatosporales</taxon>
        <taxon>Streptomycetaceae</taxon>
        <taxon>Streptomyces</taxon>
    </lineage>
</organism>
<sequence>MRISRQRAGLRPALAAFMGLVLTGAVAAPAQAETAREQQWHLDLMRADEMWKASTGKGVTIAVIDTGVDEGATNLRGQVLDGVDYSSEKGDEHTDWGEHGTVMAALIAGTGAGGERAGAYGLAPGSKILPIRMPKEGEGVTGLLVTPSYLKKWAKRMARAIRFAADSEAKVINISMASPGAENPELSAAVKYALDKGKLIFAGVGNSGDVKNELQYPAATPGVIGVAGVDRNAKPYKSSQWGPQVDLAAPAVDIVSTCPNDRQVCKASGTSNASALASASAALLWSQHPDWTNYQVLRVLLQTASGNDKGLSRDDVVGYGVVRPRIALTEPGDPGPADEYPLPDLGGKAAESASPEVSEPAKGSAEPTAAAAAAGEGGEGGGVPTVGIAIGVGAAVLLGGAAAVWAVRRRRSDAAPTGVTPAPPYGGQSPYPPSTVPPPHQGYAHPSHDHGHDRRV</sequence>
<feature type="region of interest" description="Disordered" evidence="11">
    <location>
        <begin position="412"/>
        <end position="456"/>
    </location>
</feature>
<dbReference type="GO" id="GO:0004252">
    <property type="term" value="F:serine-type endopeptidase activity"/>
    <property type="evidence" value="ECO:0007669"/>
    <property type="project" value="UniProtKB-UniRule"/>
</dbReference>
<keyword evidence="9 12" id="KW-0472">Membrane</keyword>
<accession>A0A927GLQ7</accession>
<evidence type="ECO:0000256" key="13">
    <source>
        <dbReference type="SAM" id="SignalP"/>
    </source>
</evidence>
<feature type="compositionally biased region" description="Basic and acidic residues" evidence="11">
    <location>
        <begin position="446"/>
        <end position="456"/>
    </location>
</feature>
<dbReference type="InterPro" id="IPR000209">
    <property type="entry name" value="Peptidase_S8/S53_dom"/>
</dbReference>
<feature type="active site" description="Charge relay system" evidence="10">
    <location>
        <position position="271"/>
    </location>
</feature>
<dbReference type="AlphaFoldDB" id="A0A927GLQ7"/>
<dbReference type="NCBIfam" id="TIGR03921">
    <property type="entry name" value="T7SS_mycosin"/>
    <property type="match status" value="1"/>
</dbReference>
<feature type="active site" description="Charge relay system" evidence="10">
    <location>
        <position position="99"/>
    </location>
</feature>
<gene>
    <name evidence="15" type="primary">mycP</name>
    <name evidence="15" type="ORF">ID875_01955</name>
</gene>
<reference evidence="15" key="1">
    <citation type="journal article" date="2020" name="PLoS ONE">
        <title>Isolation and characterization of Streptomyces bacteriophages and Streptomyces strains encoding biosynthetic arsenals: Streptomyces strains and phages for antibiotic discovery.</title>
        <authorList>
            <person name="Montano E.T."/>
            <person name="Nideffer J.F."/>
            <person name="Brumage L."/>
            <person name="Erb M."/>
            <person name="Derman A.I."/>
            <person name="Davis J.P."/>
            <person name="Estrada E."/>
            <person name="Fu S."/>
            <person name="Le D."/>
            <person name="Vuppala A."/>
            <person name="Tran C."/>
            <person name="Luterstein E."/>
            <person name="Lakkaraju S."/>
            <person name="Panchagnula S."/>
            <person name="Ren C."/>
            <person name="Doan J."/>
            <person name="Tran S."/>
            <person name="Soriano J."/>
            <person name="Fujita Y."/>
            <person name="Gutala P."/>
            <person name="Fujii Q."/>
            <person name="Lee M."/>
            <person name="Bui A."/>
            <person name="Villarreal C."/>
            <person name="Shing S.R."/>
            <person name="Kim S."/>
            <person name="Freeman D."/>
            <person name="Racha V."/>
            <person name="Ho A."/>
            <person name="Kumar P."/>
            <person name="Falah K."/>
            <person name="Dawson T."/>
            <person name="Enustun E."/>
            <person name="Prichard A."/>
            <person name="Gomez A."/>
            <person name="Khanna K."/>
            <person name="Trigg S."/>
            <person name="Fernandez L."/>
            <person name="Pogliano K."/>
            <person name="Pogliano J."/>
        </authorList>
    </citation>
    <scope>NUCLEOTIDE SEQUENCE</scope>
    <source>
        <strain evidence="15">QF2</strain>
    </source>
</reference>
<dbReference type="InterPro" id="IPR015500">
    <property type="entry name" value="Peptidase_S8_subtilisin-rel"/>
</dbReference>
<feature type="active site" description="Charge relay system" evidence="10">
    <location>
        <position position="65"/>
    </location>
</feature>
<evidence type="ECO:0000256" key="3">
    <source>
        <dbReference type="ARBA" id="ARBA00022475"/>
    </source>
</evidence>
<feature type="chain" id="PRO_5038461258" evidence="13">
    <location>
        <begin position="28"/>
        <end position="456"/>
    </location>
</feature>
<evidence type="ECO:0000256" key="2">
    <source>
        <dbReference type="ARBA" id="ARBA00011073"/>
    </source>
</evidence>
<feature type="region of interest" description="Disordered" evidence="11">
    <location>
        <begin position="327"/>
        <end position="379"/>
    </location>
</feature>
<dbReference type="InterPro" id="IPR050131">
    <property type="entry name" value="Peptidase_S8_subtilisin-like"/>
</dbReference>
<keyword evidence="4 10" id="KW-0645">Protease</keyword>
<comment type="subcellular location">
    <subcellularLocation>
        <location evidence="1">Cell membrane</location>
        <topology evidence="1">Single-pass membrane protein</topology>
    </subcellularLocation>
</comment>
<keyword evidence="13" id="KW-0732">Signal</keyword>
<evidence type="ECO:0000259" key="14">
    <source>
        <dbReference type="Pfam" id="PF00082"/>
    </source>
</evidence>
<proteinExistence type="inferred from homology"/>
<feature type="transmembrane region" description="Helical" evidence="12">
    <location>
        <begin position="386"/>
        <end position="407"/>
    </location>
</feature>
<evidence type="ECO:0000256" key="11">
    <source>
        <dbReference type="SAM" id="MobiDB-lite"/>
    </source>
</evidence>
<dbReference type="GO" id="GO:0005886">
    <property type="term" value="C:plasma membrane"/>
    <property type="evidence" value="ECO:0007669"/>
    <property type="project" value="UniProtKB-SubCell"/>
</dbReference>
<name>A0A927GLQ7_STRGL</name>
<keyword evidence="8 12" id="KW-1133">Transmembrane helix</keyword>
<feature type="signal peptide" evidence="13">
    <location>
        <begin position="1"/>
        <end position="27"/>
    </location>
</feature>
<dbReference type="EMBL" id="JACWUS010000001">
    <property type="protein sequence ID" value="MBD2827493.1"/>
    <property type="molecule type" value="Genomic_DNA"/>
</dbReference>
<evidence type="ECO:0000256" key="4">
    <source>
        <dbReference type="ARBA" id="ARBA00022670"/>
    </source>
</evidence>
<evidence type="ECO:0000256" key="1">
    <source>
        <dbReference type="ARBA" id="ARBA00004162"/>
    </source>
</evidence>
<evidence type="ECO:0000256" key="7">
    <source>
        <dbReference type="ARBA" id="ARBA00022825"/>
    </source>
</evidence>
<dbReference type="PANTHER" id="PTHR43806">
    <property type="entry name" value="PEPTIDASE S8"/>
    <property type="match status" value="1"/>
</dbReference>
<feature type="compositionally biased region" description="Pro residues" evidence="11">
    <location>
        <begin position="430"/>
        <end position="440"/>
    </location>
</feature>
<evidence type="ECO:0000256" key="5">
    <source>
        <dbReference type="ARBA" id="ARBA00022692"/>
    </source>
</evidence>
<comment type="similarity">
    <text evidence="2 10">Belongs to the peptidase S8 family.</text>
</comment>
<evidence type="ECO:0000256" key="10">
    <source>
        <dbReference type="PROSITE-ProRule" id="PRU01240"/>
    </source>
</evidence>
<dbReference type="PANTHER" id="PTHR43806:SF11">
    <property type="entry name" value="CEREVISIN-RELATED"/>
    <property type="match status" value="1"/>
</dbReference>
<feature type="domain" description="Peptidase S8/S53" evidence="14">
    <location>
        <begin position="56"/>
        <end position="320"/>
    </location>
</feature>
<keyword evidence="6 10" id="KW-0378">Hydrolase</keyword>
<dbReference type="SUPFAM" id="SSF52743">
    <property type="entry name" value="Subtilisin-like"/>
    <property type="match status" value="1"/>
</dbReference>
<evidence type="ECO:0000313" key="15">
    <source>
        <dbReference type="EMBL" id="MBD2827493.1"/>
    </source>
</evidence>
<evidence type="ECO:0000256" key="12">
    <source>
        <dbReference type="SAM" id="Phobius"/>
    </source>
</evidence>
<feature type="compositionally biased region" description="Low complexity" evidence="11">
    <location>
        <begin position="365"/>
        <end position="374"/>
    </location>
</feature>
<comment type="caution">
    <text evidence="15">The sequence shown here is derived from an EMBL/GenBank/DDBJ whole genome shotgun (WGS) entry which is preliminary data.</text>
</comment>
<dbReference type="PRINTS" id="PR00723">
    <property type="entry name" value="SUBTILISIN"/>
</dbReference>